<gene>
    <name evidence="3" type="ORF">PG986_003984</name>
</gene>
<evidence type="ECO:0000256" key="2">
    <source>
        <dbReference type="SAM" id="Phobius"/>
    </source>
</evidence>
<dbReference type="RefSeq" id="XP_066702833.1">
    <property type="nucleotide sequence ID" value="XM_066840206.1"/>
</dbReference>
<evidence type="ECO:0000256" key="1">
    <source>
        <dbReference type="SAM" id="MobiDB-lite"/>
    </source>
</evidence>
<keyword evidence="2" id="KW-1133">Transmembrane helix</keyword>
<dbReference type="EMBL" id="JAQQWE010000003">
    <property type="protein sequence ID" value="KAK7959130.1"/>
    <property type="molecule type" value="Genomic_DNA"/>
</dbReference>
<dbReference type="PANTHER" id="PTHR35179">
    <property type="entry name" value="PROTEIN CBG02620"/>
    <property type="match status" value="1"/>
</dbReference>
<reference evidence="3 4" key="1">
    <citation type="submission" date="2023-01" db="EMBL/GenBank/DDBJ databases">
        <title>Analysis of 21 Apiospora genomes using comparative genomics revels a genus with tremendous synthesis potential of carbohydrate active enzymes and secondary metabolites.</title>
        <authorList>
            <person name="Sorensen T."/>
        </authorList>
    </citation>
    <scope>NUCLEOTIDE SEQUENCE [LARGE SCALE GENOMIC DNA]</scope>
    <source>
        <strain evidence="3 4">CBS 24483</strain>
    </source>
</reference>
<feature type="region of interest" description="Disordered" evidence="1">
    <location>
        <begin position="76"/>
        <end position="116"/>
    </location>
</feature>
<dbReference type="Proteomes" id="UP001391051">
    <property type="component" value="Unassembled WGS sequence"/>
</dbReference>
<proteinExistence type="predicted"/>
<feature type="compositionally biased region" description="Basic and acidic residues" evidence="1">
    <location>
        <begin position="1"/>
        <end position="13"/>
    </location>
</feature>
<feature type="compositionally biased region" description="Basic and acidic residues" evidence="1">
    <location>
        <begin position="469"/>
        <end position="482"/>
    </location>
</feature>
<keyword evidence="4" id="KW-1185">Reference proteome</keyword>
<protein>
    <submittedName>
        <fullName evidence="3">Uncharacterized protein</fullName>
    </submittedName>
</protein>
<evidence type="ECO:0000313" key="3">
    <source>
        <dbReference type="EMBL" id="KAK7959130.1"/>
    </source>
</evidence>
<feature type="transmembrane region" description="Helical" evidence="2">
    <location>
        <begin position="246"/>
        <end position="264"/>
    </location>
</feature>
<feature type="transmembrane region" description="Helical" evidence="2">
    <location>
        <begin position="285"/>
        <end position="303"/>
    </location>
</feature>
<sequence>MASELVHESDPGPHHGFLVPPWYQEQKPTLEEMNIISIIWGFSLACAGFTFVKATKQTWCCLYRWHRRRLHEQRRQREHEHEQVQQLTSGHPTQRQRTSPRRPLERTQSHRSSRAQSYYTRPTRLLILNGYLAMVWAEWLVSVAFGILSWFYLNPMLSVWGSFWVFFGFLCLWTVQMQCILQILVNRVSLLLLTGSDRRCASRLRWGTAAFVGVVNISCFVVWIPARLQISEEWIEANRIWDRTEKALFAVADIALNLLFLYLVRTKLIANGLHKYRRLFWTNSIAVFLSLSLDIVLIGVMSLPDDAVYLQFHPLVYLLKLQIEMNLAELLAKIVRASNQLNECGASGSSGGGTGGTNGSSGRRRGQLNKAVAIDFDVYSAQTNTTLGHEGSVIAPCTTNNSTGVGVGGGNNQLPPYPPPPPAVRTNNNTNNINHHDHYPLDPEVGLSIPPDIEGDYDPRRSGSWGKASAEEDRSIEHEARRLGINKNSIAGVGSTSMRGGGRPSVDRHSSSSVLMKKSSVDDS</sequence>
<keyword evidence="2" id="KW-0472">Membrane</keyword>
<evidence type="ECO:0000313" key="4">
    <source>
        <dbReference type="Proteomes" id="UP001391051"/>
    </source>
</evidence>
<feature type="compositionally biased region" description="Gly residues" evidence="1">
    <location>
        <begin position="348"/>
        <end position="359"/>
    </location>
</feature>
<accession>A0ABR1QLB0</accession>
<comment type="caution">
    <text evidence="3">The sequence shown here is derived from an EMBL/GenBank/DDBJ whole genome shotgun (WGS) entry which is preliminary data.</text>
</comment>
<feature type="transmembrane region" description="Helical" evidence="2">
    <location>
        <begin position="35"/>
        <end position="54"/>
    </location>
</feature>
<feature type="transmembrane region" description="Helical" evidence="2">
    <location>
        <begin position="206"/>
        <end position="226"/>
    </location>
</feature>
<dbReference type="GeneID" id="92073268"/>
<name>A0ABR1QLB0_9PEZI</name>
<keyword evidence="2" id="KW-0812">Transmembrane</keyword>
<feature type="region of interest" description="Disordered" evidence="1">
    <location>
        <begin position="1"/>
        <end position="20"/>
    </location>
</feature>
<feature type="region of interest" description="Disordered" evidence="1">
    <location>
        <begin position="450"/>
        <end position="524"/>
    </location>
</feature>
<organism evidence="3 4">
    <name type="scientific">Apiospora aurea</name>
    <dbReference type="NCBI Taxonomy" id="335848"/>
    <lineage>
        <taxon>Eukaryota</taxon>
        <taxon>Fungi</taxon>
        <taxon>Dikarya</taxon>
        <taxon>Ascomycota</taxon>
        <taxon>Pezizomycotina</taxon>
        <taxon>Sordariomycetes</taxon>
        <taxon>Xylariomycetidae</taxon>
        <taxon>Amphisphaeriales</taxon>
        <taxon>Apiosporaceae</taxon>
        <taxon>Apiospora</taxon>
    </lineage>
</organism>
<feature type="transmembrane region" description="Helical" evidence="2">
    <location>
        <begin position="131"/>
        <end position="153"/>
    </location>
</feature>
<dbReference type="PANTHER" id="PTHR35179:SF1">
    <property type="entry name" value="INTEGRAL MEMBRANE PROTEIN"/>
    <property type="match status" value="1"/>
</dbReference>
<feature type="compositionally biased region" description="Polar residues" evidence="1">
    <location>
        <begin position="486"/>
        <end position="498"/>
    </location>
</feature>
<feature type="transmembrane region" description="Helical" evidence="2">
    <location>
        <begin position="159"/>
        <end position="185"/>
    </location>
</feature>
<feature type="region of interest" description="Disordered" evidence="1">
    <location>
        <begin position="345"/>
        <end position="364"/>
    </location>
</feature>